<dbReference type="NCBIfam" id="TIGR02937">
    <property type="entry name" value="sigma70-ECF"/>
    <property type="match status" value="1"/>
</dbReference>
<evidence type="ECO:0000256" key="1">
    <source>
        <dbReference type="ARBA" id="ARBA00010641"/>
    </source>
</evidence>
<dbReference type="PANTHER" id="PTHR43133:SF8">
    <property type="entry name" value="RNA POLYMERASE SIGMA FACTOR HI_1459-RELATED"/>
    <property type="match status" value="1"/>
</dbReference>
<name>A0A0P1MMU7_9BACT</name>
<gene>
    <name evidence="8" type="ORF">JGI23_00197</name>
</gene>
<dbReference type="PANTHER" id="PTHR43133">
    <property type="entry name" value="RNA POLYMERASE ECF-TYPE SIGMA FACTO"/>
    <property type="match status" value="1"/>
</dbReference>
<dbReference type="GO" id="GO:0016987">
    <property type="term" value="F:sigma factor activity"/>
    <property type="evidence" value="ECO:0007669"/>
    <property type="project" value="UniProtKB-KW"/>
</dbReference>
<protein>
    <submittedName>
        <fullName evidence="8">RNA polymerase sigma-70 factor, ECF subfamily</fullName>
    </submittedName>
</protein>
<evidence type="ECO:0000256" key="5">
    <source>
        <dbReference type="ARBA" id="ARBA00023163"/>
    </source>
</evidence>
<dbReference type="InterPro" id="IPR007627">
    <property type="entry name" value="RNA_pol_sigma70_r2"/>
</dbReference>
<dbReference type="OrthoDB" id="9785675at2"/>
<dbReference type="InterPro" id="IPR014284">
    <property type="entry name" value="RNA_pol_sigma-70_dom"/>
</dbReference>
<evidence type="ECO:0000313" key="8">
    <source>
        <dbReference type="EMBL" id="CUS96872.1"/>
    </source>
</evidence>
<dbReference type="Gene3D" id="1.10.10.10">
    <property type="entry name" value="Winged helix-like DNA-binding domain superfamily/Winged helix DNA-binding domain"/>
    <property type="match status" value="1"/>
</dbReference>
<keyword evidence="3" id="KW-0731">Sigma factor</keyword>
<dbReference type="SUPFAM" id="SSF88946">
    <property type="entry name" value="Sigma2 domain of RNA polymerase sigma factors"/>
    <property type="match status" value="1"/>
</dbReference>
<dbReference type="RefSeq" id="WP_092347078.1">
    <property type="nucleotide sequence ID" value="NZ_CZVW01000002.1"/>
</dbReference>
<proteinExistence type="inferred from homology"/>
<evidence type="ECO:0000256" key="2">
    <source>
        <dbReference type="ARBA" id="ARBA00023015"/>
    </source>
</evidence>
<feature type="domain" description="RNA polymerase sigma factor 70 region 4 type 2" evidence="7">
    <location>
        <begin position="106"/>
        <end position="158"/>
    </location>
</feature>
<dbReference type="GO" id="GO:0003677">
    <property type="term" value="F:DNA binding"/>
    <property type="evidence" value="ECO:0007669"/>
    <property type="project" value="UniProtKB-KW"/>
</dbReference>
<keyword evidence="2" id="KW-0805">Transcription regulation</keyword>
<dbReference type="SUPFAM" id="SSF88659">
    <property type="entry name" value="Sigma3 and sigma4 domains of RNA polymerase sigma factors"/>
    <property type="match status" value="1"/>
</dbReference>
<dbReference type="InterPro" id="IPR013325">
    <property type="entry name" value="RNA_pol_sigma_r2"/>
</dbReference>
<accession>A0A0P1MMU7</accession>
<evidence type="ECO:0000256" key="3">
    <source>
        <dbReference type="ARBA" id="ARBA00023082"/>
    </source>
</evidence>
<dbReference type="Pfam" id="PF08281">
    <property type="entry name" value="Sigma70_r4_2"/>
    <property type="match status" value="1"/>
</dbReference>
<dbReference type="GO" id="GO:0006352">
    <property type="term" value="P:DNA-templated transcription initiation"/>
    <property type="evidence" value="ECO:0007669"/>
    <property type="project" value="InterPro"/>
</dbReference>
<dbReference type="EMBL" id="CZVW01000002">
    <property type="protein sequence ID" value="CUS96872.1"/>
    <property type="molecule type" value="Genomic_DNA"/>
</dbReference>
<evidence type="ECO:0000259" key="6">
    <source>
        <dbReference type="Pfam" id="PF04542"/>
    </source>
</evidence>
<dbReference type="Pfam" id="PF04542">
    <property type="entry name" value="Sigma70_r2"/>
    <property type="match status" value="1"/>
</dbReference>
<dbReference type="InterPro" id="IPR036388">
    <property type="entry name" value="WH-like_DNA-bd_sf"/>
</dbReference>
<feature type="domain" description="RNA polymerase sigma-70 region 2" evidence="6">
    <location>
        <begin position="14"/>
        <end position="73"/>
    </location>
</feature>
<dbReference type="InterPro" id="IPR039425">
    <property type="entry name" value="RNA_pol_sigma-70-like"/>
</dbReference>
<keyword evidence="9" id="KW-1185">Reference proteome</keyword>
<dbReference type="CDD" id="cd06171">
    <property type="entry name" value="Sigma70_r4"/>
    <property type="match status" value="1"/>
</dbReference>
<dbReference type="InterPro" id="IPR013249">
    <property type="entry name" value="RNA_pol_sigma70_r4_t2"/>
</dbReference>
<organism evidence="8 9">
    <name type="scientific">Candidatus Chryseopegocella kryptomonas</name>
    <dbReference type="NCBI Taxonomy" id="1633643"/>
    <lineage>
        <taxon>Bacteria</taxon>
        <taxon>Pseudomonadati</taxon>
        <taxon>Candidatus Kryptoniota</taxon>
        <taxon>Candidatus Chryseopegocella</taxon>
    </lineage>
</organism>
<dbReference type="Proteomes" id="UP000199197">
    <property type="component" value="Unassembled WGS sequence"/>
</dbReference>
<keyword evidence="5" id="KW-0804">Transcription</keyword>
<evidence type="ECO:0000313" key="9">
    <source>
        <dbReference type="Proteomes" id="UP000199197"/>
    </source>
</evidence>
<reference evidence="9" key="1">
    <citation type="submission" date="2015-11" db="EMBL/GenBank/DDBJ databases">
        <authorList>
            <person name="Varghese N."/>
        </authorList>
    </citation>
    <scope>NUCLEOTIDE SEQUENCE [LARGE SCALE GENOMIC DNA]</scope>
    <source>
        <strain evidence="9">JGI-23</strain>
    </source>
</reference>
<sequence>MSEKIKKEIINAIDLLLRYAIIMTGNEEDAKDLTQETCYRALKNIHLLDENSNVKAWLFTIMRNIWINQKKRSQISPVQLEETLENVSDEWNINAEELLINNEMRRTLMTALNKLPDVYREILILRYFEDFSYSEISKILGCPLGTVMSRLNRAKEKLKEIFTKIYEKNPDDRP</sequence>
<dbReference type="InterPro" id="IPR013324">
    <property type="entry name" value="RNA_pol_sigma_r3/r4-like"/>
</dbReference>
<evidence type="ECO:0000259" key="7">
    <source>
        <dbReference type="Pfam" id="PF08281"/>
    </source>
</evidence>
<dbReference type="Gene3D" id="1.10.1740.10">
    <property type="match status" value="1"/>
</dbReference>
<keyword evidence="4" id="KW-0238">DNA-binding</keyword>
<comment type="similarity">
    <text evidence="1">Belongs to the sigma-70 factor family. ECF subfamily.</text>
</comment>
<dbReference type="AlphaFoldDB" id="A0A0P1MMU7"/>
<evidence type="ECO:0000256" key="4">
    <source>
        <dbReference type="ARBA" id="ARBA00023125"/>
    </source>
</evidence>